<sequence>MNRLSLFMTALLLVTIGAFSYLQWTSYQDVNGGYAENKVVWEFSVVHDNNVLTIEQYSQDVPAGVYTVNWPEDTLDVQCMQEEAICEWDSESKETVNITDSPVLFTYVIPLSNKETEGIILRDWSVMLEEVKTKEVTISITQRQYRDGVWIAALGTNGKVSKELITFYEYQGDFVSPLVFHPTSLQVNYIGSDLTIWSEKEVDIPQEKDDLLLKEDIKLKPISLIVSNELELFESERLLVVSSEENLIELREKRISQWMQSKWKDDAKWQSDIFVADVLGVDLPSSKRKNMKNELEATLTPKQYEALISSIFTAPKNSINPVALDEFVHDIVGQETNFFTVNANGDVPLVPFFTRKDKPLTYQGSELEGISVQYFRNKPVVPFEEFLKEIGYEVTQVSQESAYILERGGNRYRFFTNQNIFILNEEDYGLLENPLLRLGDTIYIETGWLEQFFSITVEENETNYEVVGL</sequence>
<protein>
    <recommendedName>
        <fullName evidence="1">Copper amine oxidase-like N-terminal domain-containing protein</fullName>
    </recommendedName>
</protein>
<gene>
    <name evidence="2" type="ORF">G8O30_04295</name>
</gene>
<dbReference type="SUPFAM" id="SSF55383">
    <property type="entry name" value="Copper amine oxidase, domain N"/>
    <property type="match status" value="1"/>
</dbReference>
<evidence type="ECO:0000313" key="2">
    <source>
        <dbReference type="EMBL" id="QPC46232.1"/>
    </source>
</evidence>
<dbReference type="InterPro" id="IPR036582">
    <property type="entry name" value="Mao_N_sf"/>
</dbReference>
<proteinExistence type="predicted"/>
<dbReference type="EMBL" id="CP049742">
    <property type="protein sequence ID" value="QPC46232.1"/>
    <property type="molecule type" value="Genomic_DNA"/>
</dbReference>
<organism evidence="2 3">
    <name type="scientific">Mangrovibacillus cuniculi</name>
    <dbReference type="NCBI Taxonomy" id="2593652"/>
    <lineage>
        <taxon>Bacteria</taxon>
        <taxon>Bacillati</taxon>
        <taxon>Bacillota</taxon>
        <taxon>Bacilli</taxon>
        <taxon>Bacillales</taxon>
        <taxon>Bacillaceae</taxon>
        <taxon>Mangrovibacillus</taxon>
    </lineage>
</organism>
<feature type="domain" description="Copper amine oxidase-like N-terminal" evidence="1">
    <location>
        <begin position="377"/>
        <end position="466"/>
    </location>
</feature>
<dbReference type="Proteomes" id="UP000593626">
    <property type="component" value="Chromosome"/>
</dbReference>
<evidence type="ECO:0000259" key="1">
    <source>
        <dbReference type="Pfam" id="PF07833"/>
    </source>
</evidence>
<dbReference type="Pfam" id="PF07833">
    <property type="entry name" value="Cu_amine_oxidN1"/>
    <property type="match status" value="1"/>
</dbReference>
<reference evidence="2 3" key="1">
    <citation type="submission" date="2019-07" db="EMBL/GenBank/DDBJ databases">
        <title>Genome sequence of 2 isolates from Red Sea Mangroves.</title>
        <authorList>
            <person name="Sefrji F."/>
            <person name="Michoud G."/>
            <person name="Merlino G."/>
            <person name="Daffonchio D."/>
        </authorList>
    </citation>
    <scope>NUCLEOTIDE SEQUENCE [LARGE SCALE GENOMIC DNA]</scope>
    <source>
        <strain evidence="2 3">R1DC41</strain>
    </source>
</reference>
<dbReference type="InterPro" id="IPR012854">
    <property type="entry name" value="Cu_amine_oxidase-like_N"/>
</dbReference>
<name>A0A7S8CA52_9BACI</name>
<dbReference type="KEGG" id="mcui:G8O30_04295"/>
<dbReference type="AlphaFoldDB" id="A0A7S8CA52"/>
<keyword evidence="3" id="KW-1185">Reference proteome</keyword>
<evidence type="ECO:0000313" key="3">
    <source>
        <dbReference type="Proteomes" id="UP000593626"/>
    </source>
</evidence>
<dbReference type="RefSeq" id="WP_239673759.1">
    <property type="nucleotide sequence ID" value="NZ_CP049742.1"/>
</dbReference>
<accession>A0A7S8CA52</accession>